<keyword evidence="3" id="KW-1185">Reference proteome</keyword>
<evidence type="ECO:0000313" key="3">
    <source>
        <dbReference type="Proteomes" id="UP001642360"/>
    </source>
</evidence>
<reference evidence="2 3" key="1">
    <citation type="submission" date="2024-02" db="EMBL/GenBank/DDBJ databases">
        <authorList>
            <person name="Vignale AGUSTIN F."/>
            <person name="Sosa J E."/>
            <person name="Modenutti C."/>
        </authorList>
    </citation>
    <scope>NUCLEOTIDE SEQUENCE [LARGE SCALE GENOMIC DNA]</scope>
</reference>
<feature type="non-terminal residue" evidence="2">
    <location>
        <position position="153"/>
    </location>
</feature>
<name>A0ABC8TLN1_9AQUA</name>
<dbReference type="AlphaFoldDB" id="A0ABC8TLN1"/>
<dbReference type="EMBL" id="CAUOFW020005426">
    <property type="protein sequence ID" value="CAK9170103.1"/>
    <property type="molecule type" value="Genomic_DNA"/>
</dbReference>
<evidence type="ECO:0000313" key="2">
    <source>
        <dbReference type="EMBL" id="CAK9170103.1"/>
    </source>
</evidence>
<dbReference type="Proteomes" id="UP001642360">
    <property type="component" value="Unassembled WGS sequence"/>
</dbReference>
<comment type="caution">
    <text evidence="2">The sequence shown here is derived from an EMBL/GenBank/DDBJ whole genome shotgun (WGS) entry which is preliminary data.</text>
</comment>
<proteinExistence type="predicted"/>
<feature type="compositionally biased region" description="Low complexity" evidence="1">
    <location>
        <begin position="47"/>
        <end position="88"/>
    </location>
</feature>
<organism evidence="2 3">
    <name type="scientific">Ilex paraguariensis</name>
    <name type="common">yerba mate</name>
    <dbReference type="NCBI Taxonomy" id="185542"/>
    <lineage>
        <taxon>Eukaryota</taxon>
        <taxon>Viridiplantae</taxon>
        <taxon>Streptophyta</taxon>
        <taxon>Embryophyta</taxon>
        <taxon>Tracheophyta</taxon>
        <taxon>Spermatophyta</taxon>
        <taxon>Magnoliopsida</taxon>
        <taxon>eudicotyledons</taxon>
        <taxon>Gunneridae</taxon>
        <taxon>Pentapetalae</taxon>
        <taxon>asterids</taxon>
        <taxon>campanulids</taxon>
        <taxon>Aquifoliales</taxon>
        <taxon>Aquifoliaceae</taxon>
        <taxon>Ilex</taxon>
    </lineage>
</organism>
<accession>A0ABC8TLN1</accession>
<feature type="region of interest" description="Disordered" evidence="1">
    <location>
        <begin position="1"/>
        <end position="119"/>
    </location>
</feature>
<gene>
    <name evidence="2" type="ORF">ILEXP_LOCUS39591</name>
</gene>
<sequence length="153" mass="16787">MKRKKSCNHPPSIDPFSNLIDPSAASSSPFVNNSREKMKRKKNCNHSSSINPSSIINPSSTNPVNPTSNPIDPSFNASSSSNPISNPPQVEIENKVKAEDEDEAQDVPNSSTCGLPPLNDLPPLTIFGHLLVRMGRKMEEFENTQNEMNESLK</sequence>
<protein>
    <submittedName>
        <fullName evidence="2">Uncharacterized protein</fullName>
    </submittedName>
</protein>
<evidence type="ECO:0000256" key="1">
    <source>
        <dbReference type="SAM" id="MobiDB-lite"/>
    </source>
</evidence>
<feature type="compositionally biased region" description="Polar residues" evidence="1">
    <location>
        <begin position="24"/>
        <end position="33"/>
    </location>
</feature>